<evidence type="ECO:0000256" key="6">
    <source>
        <dbReference type="ARBA" id="ARBA00022838"/>
    </source>
</evidence>
<keyword evidence="9" id="KW-0137">Centromere</keyword>
<evidence type="ECO:0000256" key="5">
    <source>
        <dbReference type="ARBA" id="ARBA00022776"/>
    </source>
</evidence>
<dbReference type="AlphaFoldDB" id="A0AAN8PQ57"/>
<comment type="caution">
    <text evidence="11">The sequence shown here is derived from an EMBL/GenBank/DDBJ whole genome shotgun (WGS) entry which is preliminary data.</text>
</comment>
<evidence type="ECO:0008006" key="13">
    <source>
        <dbReference type="Google" id="ProtNLM"/>
    </source>
</evidence>
<sequence>MESDGRRMQLLRHSMQKTIDKFASVAKFKVFAQNLKPIYKKDPDGFRHMHTQMISQFSQHLSEELECMYKEERLPELLKQLDTLSKNSDKSVGNVWRPCGEAEVDIQAHLLPIKIKQRDELREMLKTLESQNRLLQGALKSKQMKIMETSDKIEEYHDKWKQISDCFASEKMVELDKFNEHQLHT</sequence>
<dbReference type="GO" id="GO:0007059">
    <property type="term" value="P:chromosome segregation"/>
    <property type="evidence" value="ECO:0007669"/>
    <property type="project" value="TreeGrafter"/>
</dbReference>
<dbReference type="EMBL" id="JAZGQO010000008">
    <property type="protein sequence ID" value="KAK6179788.1"/>
    <property type="molecule type" value="Genomic_DNA"/>
</dbReference>
<evidence type="ECO:0000256" key="10">
    <source>
        <dbReference type="SAM" id="Coils"/>
    </source>
</evidence>
<comment type="subcellular location">
    <subcellularLocation>
        <location evidence="2">Chromosome</location>
        <location evidence="2">Centromere</location>
        <location evidence="2">Kinetochore</location>
    </subcellularLocation>
    <subcellularLocation>
        <location evidence="1">Nucleus</location>
    </subcellularLocation>
</comment>
<keyword evidence="12" id="KW-1185">Reference proteome</keyword>
<evidence type="ECO:0000313" key="11">
    <source>
        <dbReference type="EMBL" id="KAK6179788.1"/>
    </source>
</evidence>
<gene>
    <name evidence="11" type="ORF">SNE40_012067</name>
</gene>
<keyword evidence="8" id="KW-0131">Cell cycle</keyword>
<dbReference type="Proteomes" id="UP001347796">
    <property type="component" value="Unassembled WGS sequence"/>
</dbReference>
<dbReference type="GO" id="GO:0005634">
    <property type="term" value="C:nucleus"/>
    <property type="evidence" value="ECO:0007669"/>
    <property type="project" value="UniProtKB-SubCell"/>
</dbReference>
<evidence type="ECO:0000256" key="1">
    <source>
        <dbReference type="ARBA" id="ARBA00004123"/>
    </source>
</evidence>
<evidence type="ECO:0000256" key="2">
    <source>
        <dbReference type="ARBA" id="ARBA00004629"/>
    </source>
</evidence>
<evidence type="ECO:0000256" key="9">
    <source>
        <dbReference type="ARBA" id="ARBA00023328"/>
    </source>
</evidence>
<dbReference type="Pfam" id="PF03980">
    <property type="entry name" value="Nnf1"/>
    <property type="match status" value="1"/>
</dbReference>
<keyword evidence="4" id="KW-0132">Cell division</keyword>
<dbReference type="InterPro" id="IPR007128">
    <property type="entry name" value="PMF1/Nnf1"/>
</dbReference>
<keyword evidence="6" id="KW-0995">Kinetochore</keyword>
<dbReference type="GO" id="GO:0051301">
    <property type="term" value="P:cell division"/>
    <property type="evidence" value="ECO:0007669"/>
    <property type="project" value="UniProtKB-KW"/>
</dbReference>
<keyword evidence="7" id="KW-0539">Nucleus</keyword>
<reference evidence="11 12" key="1">
    <citation type="submission" date="2024-01" db="EMBL/GenBank/DDBJ databases">
        <title>The genome of the rayed Mediterranean limpet Patella caerulea (Linnaeus, 1758).</title>
        <authorList>
            <person name="Anh-Thu Weber A."/>
            <person name="Halstead-Nussloch G."/>
        </authorList>
    </citation>
    <scope>NUCLEOTIDE SEQUENCE [LARGE SCALE GENOMIC DNA]</scope>
    <source>
        <strain evidence="11">AATW-2023a</strain>
        <tissue evidence="11">Whole specimen</tissue>
    </source>
</reference>
<accession>A0AAN8PQ57</accession>
<proteinExistence type="predicted"/>
<evidence type="ECO:0000313" key="12">
    <source>
        <dbReference type="Proteomes" id="UP001347796"/>
    </source>
</evidence>
<protein>
    <recommendedName>
        <fullName evidence="13">Polyamine-modulated factor 1</fullName>
    </recommendedName>
</protein>
<evidence type="ECO:0000256" key="3">
    <source>
        <dbReference type="ARBA" id="ARBA00022454"/>
    </source>
</evidence>
<dbReference type="PANTHER" id="PTHR15459:SF3">
    <property type="entry name" value="POLYAMINE-MODULATED FACTOR 1"/>
    <property type="match status" value="1"/>
</dbReference>
<evidence type="ECO:0000256" key="8">
    <source>
        <dbReference type="ARBA" id="ARBA00023306"/>
    </source>
</evidence>
<evidence type="ECO:0000256" key="4">
    <source>
        <dbReference type="ARBA" id="ARBA00022618"/>
    </source>
</evidence>
<keyword evidence="5" id="KW-0498">Mitosis</keyword>
<dbReference type="GO" id="GO:0000444">
    <property type="term" value="C:MIS12/MIND type complex"/>
    <property type="evidence" value="ECO:0007669"/>
    <property type="project" value="InterPro"/>
</dbReference>
<evidence type="ECO:0000256" key="7">
    <source>
        <dbReference type="ARBA" id="ARBA00023242"/>
    </source>
</evidence>
<keyword evidence="3" id="KW-0158">Chromosome</keyword>
<feature type="coiled-coil region" evidence="10">
    <location>
        <begin position="118"/>
        <end position="145"/>
    </location>
</feature>
<organism evidence="11 12">
    <name type="scientific">Patella caerulea</name>
    <name type="common">Rayed Mediterranean limpet</name>
    <dbReference type="NCBI Taxonomy" id="87958"/>
    <lineage>
        <taxon>Eukaryota</taxon>
        <taxon>Metazoa</taxon>
        <taxon>Spiralia</taxon>
        <taxon>Lophotrochozoa</taxon>
        <taxon>Mollusca</taxon>
        <taxon>Gastropoda</taxon>
        <taxon>Patellogastropoda</taxon>
        <taxon>Patelloidea</taxon>
        <taxon>Patellidae</taxon>
        <taxon>Patella</taxon>
    </lineage>
</organism>
<dbReference type="PANTHER" id="PTHR15459">
    <property type="entry name" value="POLYAMINE-MODULATED FACTOR 1"/>
    <property type="match status" value="1"/>
</dbReference>
<keyword evidence="10" id="KW-0175">Coiled coil</keyword>
<name>A0AAN8PQ57_PATCE</name>